<dbReference type="Proteomes" id="UP000887566">
    <property type="component" value="Unplaced"/>
</dbReference>
<dbReference type="Pfam" id="PF13873">
    <property type="entry name" value="Myb_DNA-bind_5"/>
    <property type="match status" value="1"/>
</dbReference>
<dbReference type="InterPro" id="IPR028002">
    <property type="entry name" value="Myb_DNA-bind_5"/>
</dbReference>
<proteinExistence type="predicted"/>
<organism evidence="5 6">
    <name type="scientific">Plectus sambesii</name>
    <dbReference type="NCBI Taxonomy" id="2011161"/>
    <lineage>
        <taxon>Eukaryota</taxon>
        <taxon>Metazoa</taxon>
        <taxon>Ecdysozoa</taxon>
        <taxon>Nematoda</taxon>
        <taxon>Chromadorea</taxon>
        <taxon>Plectida</taxon>
        <taxon>Plectina</taxon>
        <taxon>Plectoidea</taxon>
        <taxon>Plectidae</taxon>
        <taxon>Plectus</taxon>
    </lineage>
</organism>
<sequence>MRATALVLRSQQVEWEAIASMINPANLAIVRTWDEVRKKFNNLAMQAKSLHAQYKGDLMATGGGCLPEELPSWAAFIVKRILPLVVLEGLDGGFESGVAAPIPEAIVEAVDYLHIDDREMDMDIWGIVPAEVALSTPIDTSINTSAPSQRSSARKLSPKESLDALATEKAKFEGEAEKLCAKN</sequence>
<name>A0A914VUR7_9BILA</name>
<dbReference type="WBParaSite" id="PSAMB.scaffold2539size25731.g18205.t1">
    <property type="protein sequence ID" value="PSAMB.scaffold2539size25731.g18205.t1"/>
    <property type="gene ID" value="PSAMB.scaffold2539size25731.g18205"/>
</dbReference>
<comment type="function">
    <text evidence="3">Involved in transvection phenomena (= synapsis-dependent gene expression), where the synaptic pairing of chromosomes carrying genes with which zeste interacts influences the expression of these genes. Zeste binds to DNA and stimulates transcription from a nearby promoter.</text>
</comment>
<feature type="domain" description="Myb/SANT-like DNA-binding" evidence="4">
    <location>
        <begin position="8"/>
        <end position="52"/>
    </location>
</feature>
<evidence type="ECO:0000313" key="5">
    <source>
        <dbReference type="Proteomes" id="UP000887566"/>
    </source>
</evidence>
<evidence type="ECO:0000256" key="1">
    <source>
        <dbReference type="ARBA" id="ARBA00011764"/>
    </source>
</evidence>
<dbReference type="AlphaFoldDB" id="A0A914VUR7"/>
<evidence type="ECO:0000256" key="3">
    <source>
        <dbReference type="ARBA" id="ARBA00025466"/>
    </source>
</evidence>
<comment type="subunit">
    <text evidence="1">Self-associates forming complexes of several hundred monomers.</text>
</comment>
<evidence type="ECO:0000259" key="4">
    <source>
        <dbReference type="Pfam" id="PF13873"/>
    </source>
</evidence>
<keyword evidence="5" id="KW-1185">Reference proteome</keyword>
<evidence type="ECO:0000313" key="6">
    <source>
        <dbReference type="WBParaSite" id="PSAMB.scaffold2539size25731.g18205.t1"/>
    </source>
</evidence>
<reference evidence="6" key="1">
    <citation type="submission" date="2022-11" db="UniProtKB">
        <authorList>
            <consortium name="WormBaseParasite"/>
        </authorList>
    </citation>
    <scope>IDENTIFICATION</scope>
</reference>
<accession>A0A914VUR7</accession>
<evidence type="ECO:0000256" key="2">
    <source>
        <dbReference type="ARBA" id="ARBA00016807"/>
    </source>
</evidence>
<protein>
    <recommendedName>
        <fullName evidence="2">Regulatory protein zeste</fullName>
    </recommendedName>
</protein>